<comment type="caution">
    <text evidence="7">The sequence shown here is derived from an EMBL/GenBank/DDBJ whole genome shotgun (WGS) entry which is preliminary data.</text>
</comment>
<keyword evidence="3 6" id="KW-0812">Transmembrane</keyword>
<dbReference type="GO" id="GO:0022857">
    <property type="term" value="F:transmembrane transporter activity"/>
    <property type="evidence" value="ECO:0007669"/>
    <property type="project" value="InterPro"/>
</dbReference>
<sequence>MDGEILENSYCTPLYKNRDYWILYSGQVISQIGNSFFEIALPWYMYTLTGSKGLLGLTGFIDSLPMLAALFTGVFVERWNKKSTMMASDGVRSLAAIGIFLVAILSPQIRSGTLMGLYTLMFILSFAGTFFSPANTALLPLIIRDDQLKQAMGYSQSASAFSRLVGTFGGGGLLTLFGAPTLFLLNAVSFLISVFTLRFIRIQRTVQPASECNGKEHRFFAEWKEGVTIIFRNREILRNQVFALIANFVLGPLEIVMVAWVKGPMNGTAYDLGVINGCFAIGVLISGFFIRLLPKHIHPRFYVFGGSTMMGLCIVLMSLEPRLWYAVGLALVSSFALGIMNATVGAMFIEAIPVNLRARVGGASNALDRLAVPAGLALFGFLIIVIPLSWILIIIGVFVILSGLLFIPNLVTKTPAELGLLDMDS</sequence>
<organism evidence="7 8">
    <name type="scientific">Ferroacidibacillus organovorans</name>
    <dbReference type="NCBI Taxonomy" id="1765683"/>
    <lineage>
        <taxon>Bacteria</taxon>
        <taxon>Bacillati</taxon>
        <taxon>Bacillota</taxon>
        <taxon>Bacilli</taxon>
        <taxon>Bacillales</taxon>
        <taxon>Alicyclobacillaceae</taxon>
        <taxon>Ferroacidibacillus</taxon>
    </lineage>
</organism>
<comment type="subcellular location">
    <subcellularLocation>
        <location evidence="1">Cell membrane</location>
        <topology evidence="1">Multi-pass membrane protein</topology>
    </subcellularLocation>
</comment>
<accession>A0A101XQI8</accession>
<keyword evidence="4 6" id="KW-1133">Transmembrane helix</keyword>
<feature type="transmembrane region" description="Helical" evidence="6">
    <location>
        <begin position="301"/>
        <end position="319"/>
    </location>
</feature>
<dbReference type="Pfam" id="PF07690">
    <property type="entry name" value="MFS_1"/>
    <property type="match status" value="1"/>
</dbReference>
<protein>
    <recommendedName>
        <fullName evidence="9">Major facilitator superfamily (MFS) profile domain-containing protein</fullName>
    </recommendedName>
</protein>
<feature type="transmembrane region" description="Helical" evidence="6">
    <location>
        <begin position="91"/>
        <end position="109"/>
    </location>
</feature>
<proteinExistence type="predicted"/>
<dbReference type="InterPro" id="IPR011701">
    <property type="entry name" value="MFS"/>
</dbReference>
<feature type="transmembrane region" description="Helical" evidence="6">
    <location>
        <begin position="325"/>
        <end position="349"/>
    </location>
</feature>
<evidence type="ECO:0000256" key="3">
    <source>
        <dbReference type="ARBA" id="ARBA00022692"/>
    </source>
</evidence>
<dbReference type="CDD" id="cd06173">
    <property type="entry name" value="MFS_MefA_like"/>
    <property type="match status" value="1"/>
</dbReference>
<feature type="transmembrane region" description="Helical" evidence="6">
    <location>
        <begin position="115"/>
        <end position="139"/>
    </location>
</feature>
<dbReference type="InterPro" id="IPR036259">
    <property type="entry name" value="MFS_trans_sf"/>
</dbReference>
<name>A0A101XQI8_9BACL</name>
<feature type="transmembrane region" description="Helical" evidence="6">
    <location>
        <begin position="183"/>
        <end position="200"/>
    </location>
</feature>
<dbReference type="PANTHER" id="PTHR23513:SF6">
    <property type="entry name" value="MAJOR FACILITATOR SUPERFAMILY ASSOCIATED DOMAIN-CONTAINING PROTEIN"/>
    <property type="match status" value="1"/>
</dbReference>
<dbReference type="Proteomes" id="UP000053557">
    <property type="component" value="Unassembled WGS sequence"/>
</dbReference>
<feature type="transmembrane region" description="Helical" evidence="6">
    <location>
        <begin position="241"/>
        <end position="261"/>
    </location>
</feature>
<dbReference type="PANTHER" id="PTHR23513">
    <property type="entry name" value="INTEGRAL MEMBRANE EFFLUX PROTEIN-RELATED"/>
    <property type="match status" value="1"/>
</dbReference>
<feature type="transmembrane region" description="Helical" evidence="6">
    <location>
        <begin position="57"/>
        <end position="79"/>
    </location>
</feature>
<dbReference type="AlphaFoldDB" id="A0A101XQI8"/>
<evidence type="ECO:0008006" key="9">
    <source>
        <dbReference type="Google" id="ProtNLM"/>
    </source>
</evidence>
<dbReference type="EMBL" id="LPVJ01000042">
    <property type="protein sequence ID" value="KUO95666.1"/>
    <property type="molecule type" value="Genomic_DNA"/>
</dbReference>
<evidence type="ECO:0000256" key="5">
    <source>
        <dbReference type="ARBA" id="ARBA00023136"/>
    </source>
</evidence>
<dbReference type="Gene3D" id="1.20.1250.20">
    <property type="entry name" value="MFS general substrate transporter like domains"/>
    <property type="match status" value="1"/>
</dbReference>
<evidence type="ECO:0000313" key="8">
    <source>
        <dbReference type="Proteomes" id="UP000053557"/>
    </source>
</evidence>
<keyword evidence="2" id="KW-1003">Cell membrane</keyword>
<reference evidence="7 8" key="1">
    <citation type="submission" date="2015-12" db="EMBL/GenBank/DDBJ databases">
        <title>Draft genome sequence of Acidibacillus ferrooxidans ITV001, isolated from a chalcopyrite acid mine drainage site in Brazil.</title>
        <authorList>
            <person name="Dall'Agnol H."/>
            <person name="Nancucheo I."/>
            <person name="Johnson B."/>
            <person name="Oliveira R."/>
            <person name="Leite L."/>
            <person name="Pylro V."/>
            <person name="Nunes G.L."/>
            <person name="Tzotzos G."/>
            <person name="Fernandes G.R."/>
            <person name="Dutra J."/>
            <person name="Orellana S.C."/>
            <person name="Oliveira G."/>
        </authorList>
    </citation>
    <scope>NUCLEOTIDE SEQUENCE [LARGE SCALE GENOMIC DNA]</scope>
    <source>
        <strain evidence="8">ITV01</strain>
    </source>
</reference>
<evidence type="ECO:0000256" key="6">
    <source>
        <dbReference type="SAM" id="Phobius"/>
    </source>
</evidence>
<evidence type="ECO:0000256" key="4">
    <source>
        <dbReference type="ARBA" id="ARBA00022989"/>
    </source>
</evidence>
<gene>
    <name evidence="7" type="ORF">ATW55_04255</name>
</gene>
<feature type="transmembrane region" description="Helical" evidence="6">
    <location>
        <begin position="392"/>
        <end position="411"/>
    </location>
</feature>
<evidence type="ECO:0000313" key="7">
    <source>
        <dbReference type="EMBL" id="KUO95666.1"/>
    </source>
</evidence>
<keyword evidence="5 6" id="KW-0472">Membrane</keyword>
<keyword evidence="8" id="KW-1185">Reference proteome</keyword>
<evidence type="ECO:0000256" key="1">
    <source>
        <dbReference type="ARBA" id="ARBA00004651"/>
    </source>
</evidence>
<evidence type="ECO:0000256" key="2">
    <source>
        <dbReference type="ARBA" id="ARBA00022475"/>
    </source>
</evidence>
<dbReference type="SUPFAM" id="SSF103473">
    <property type="entry name" value="MFS general substrate transporter"/>
    <property type="match status" value="1"/>
</dbReference>
<feature type="transmembrane region" description="Helical" evidence="6">
    <location>
        <begin position="273"/>
        <end position="294"/>
    </location>
</feature>
<dbReference type="GO" id="GO:0005886">
    <property type="term" value="C:plasma membrane"/>
    <property type="evidence" value="ECO:0007669"/>
    <property type="project" value="UniProtKB-SubCell"/>
</dbReference>